<dbReference type="SUPFAM" id="SSF64307">
    <property type="entry name" value="SirA-like"/>
    <property type="match status" value="1"/>
</dbReference>
<evidence type="ECO:0000313" key="4">
    <source>
        <dbReference type="Proteomes" id="UP001156870"/>
    </source>
</evidence>
<dbReference type="PROSITE" id="PS01148">
    <property type="entry name" value="UPF0033"/>
    <property type="match status" value="1"/>
</dbReference>
<reference evidence="3 4" key="1">
    <citation type="journal article" date="2014" name="Int. J. Syst. Evol. Microbiol.">
        <title>Complete genome sequence of Corynebacterium casei LMG S-19264T (=DSM 44701T), isolated from a smear-ripened cheese.</title>
        <authorList>
            <consortium name="US DOE Joint Genome Institute (JGI-PGF)"/>
            <person name="Walter F."/>
            <person name="Albersmeier A."/>
            <person name="Kalinowski J."/>
            <person name="Ruckert C."/>
        </authorList>
    </citation>
    <scope>NUCLEOTIDE SEQUENCE [LARGE SCALE GENOMIC DNA]</scope>
    <source>
        <strain evidence="3 4">NBRC 110095</strain>
    </source>
</reference>
<proteinExistence type="inferred from homology"/>
<comment type="similarity">
    <text evidence="1">Belongs to the sulfur carrier protein TusA family.</text>
</comment>
<dbReference type="NCBIfam" id="NF001423">
    <property type="entry name" value="PRK00299.1"/>
    <property type="match status" value="1"/>
</dbReference>
<evidence type="ECO:0000256" key="1">
    <source>
        <dbReference type="ARBA" id="ARBA00008984"/>
    </source>
</evidence>
<gene>
    <name evidence="3" type="primary">tusA</name>
    <name evidence="3" type="ORF">GCM10007877_20460</name>
</gene>
<evidence type="ECO:0000259" key="2">
    <source>
        <dbReference type="PROSITE" id="PS01148"/>
    </source>
</evidence>
<accession>A0AA37WNP3</accession>
<dbReference type="InterPro" id="IPR036868">
    <property type="entry name" value="TusA-like_sf"/>
</dbReference>
<name>A0AA37WNP3_9GAMM</name>
<evidence type="ECO:0000313" key="3">
    <source>
        <dbReference type="EMBL" id="GLS26331.1"/>
    </source>
</evidence>
<keyword evidence="4" id="KW-1185">Reference proteome</keyword>
<dbReference type="InterPro" id="IPR001455">
    <property type="entry name" value="TusA-like"/>
</dbReference>
<feature type="domain" description="UPF0033" evidence="2">
    <location>
        <begin position="20"/>
        <end position="44"/>
    </location>
</feature>
<organism evidence="3 4">
    <name type="scientific">Marinibactrum halimedae</name>
    <dbReference type="NCBI Taxonomy" id="1444977"/>
    <lineage>
        <taxon>Bacteria</taxon>
        <taxon>Pseudomonadati</taxon>
        <taxon>Pseudomonadota</taxon>
        <taxon>Gammaproteobacteria</taxon>
        <taxon>Cellvibrionales</taxon>
        <taxon>Cellvibrionaceae</taxon>
        <taxon>Marinibactrum</taxon>
    </lineage>
</organism>
<dbReference type="PANTHER" id="PTHR33279">
    <property type="entry name" value="SULFUR CARRIER PROTEIN YEDF-RELATED"/>
    <property type="match status" value="1"/>
</dbReference>
<dbReference type="RefSeq" id="WP_232592405.1">
    <property type="nucleotide sequence ID" value="NZ_BSPD01000042.1"/>
</dbReference>
<dbReference type="Pfam" id="PF01206">
    <property type="entry name" value="TusA"/>
    <property type="match status" value="1"/>
</dbReference>
<sequence>MTKEDIFEPPIAETDVDHILDATGLLCPEPVMMLHNAVRDANTGEVIQVMATDPSTMKDILRFCDFLGHELIGQKTLGDAYYHWIRKV</sequence>
<dbReference type="Gene3D" id="3.30.110.40">
    <property type="entry name" value="TusA-like domain"/>
    <property type="match status" value="1"/>
</dbReference>
<protein>
    <submittedName>
        <fullName evidence="3">Sulfurtransferase TusD</fullName>
    </submittedName>
</protein>
<dbReference type="AlphaFoldDB" id="A0AA37WNP3"/>
<dbReference type="EMBL" id="BSPD01000042">
    <property type="protein sequence ID" value="GLS26331.1"/>
    <property type="molecule type" value="Genomic_DNA"/>
</dbReference>
<dbReference type="PANTHER" id="PTHR33279:SF2">
    <property type="entry name" value="SULFUR CARRIER PROTEIN TUSA"/>
    <property type="match status" value="1"/>
</dbReference>
<dbReference type="Proteomes" id="UP001156870">
    <property type="component" value="Unassembled WGS sequence"/>
</dbReference>
<comment type="caution">
    <text evidence="3">The sequence shown here is derived from an EMBL/GenBank/DDBJ whole genome shotgun (WGS) entry which is preliminary data.</text>
</comment>